<dbReference type="InterPro" id="IPR020845">
    <property type="entry name" value="AMP-binding_CS"/>
</dbReference>
<dbReference type="AlphaFoldDB" id="A0A812MH25"/>
<organism evidence="3 4">
    <name type="scientific">Symbiodinium necroappetens</name>
    <dbReference type="NCBI Taxonomy" id="1628268"/>
    <lineage>
        <taxon>Eukaryota</taxon>
        <taxon>Sar</taxon>
        <taxon>Alveolata</taxon>
        <taxon>Dinophyceae</taxon>
        <taxon>Suessiales</taxon>
        <taxon>Symbiodiniaceae</taxon>
        <taxon>Symbiodinium</taxon>
    </lineage>
</organism>
<dbReference type="Pfam" id="PF00501">
    <property type="entry name" value="AMP-binding"/>
    <property type="match status" value="1"/>
</dbReference>
<dbReference type="GO" id="GO:0016877">
    <property type="term" value="F:ligase activity, forming carbon-sulfur bonds"/>
    <property type="evidence" value="ECO:0007669"/>
    <property type="project" value="UniProtKB-ARBA"/>
</dbReference>
<feature type="non-terminal residue" evidence="3">
    <location>
        <position position="1"/>
    </location>
</feature>
<dbReference type="EMBL" id="CAJNJA010010469">
    <property type="protein sequence ID" value="CAE7257952.1"/>
    <property type="molecule type" value="Genomic_DNA"/>
</dbReference>
<dbReference type="PANTHER" id="PTHR43767:SF11">
    <property type="entry name" value="MEDIUM-CHAIN-FATTY-ACID--COA LIGASE"/>
    <property type="match status" value="1"/>
</dbReference>
<dbReference type="PANTHER" id="PTHR43767">
    <property type="entry name" value="LONG-CHAIN-FATTY-ACID--COA LIGASE"/>
    <property type="match status" value="1"/>
</dbReference>
<evidence type="ECO:0000313" key="3">
    <source>
        <dbReference type="EMBL" id="CAE7257952.1"/>
    </source>
</evidence>
<sequence>DLEPLLLSRICDRGAALQPDNLIITRTPSGYVTQTYAEHGRRAKQLGSALTKWGVKCEDRVATLMWNTGWHFECYHAIACIGAVLHTLNLRLNPSDLEYIISHAQDRVIIVDAVLCTVLKQVDTAALASVELFVFVGEDGEAGKWSLPPEIDAKKAIDYDELLASGDQDFQWPLVPETSTMGLCYTSGTTGRPKGVGYSQRSTYLHTLMSNGVDQLGIHGRSVVLPFVPMFHVLSWGVPFNILMMGCRAVFPSHFTDAGSLLQMFGDWKVQLSCGVPTVWQGVRAQIQKEGVAKWKPVLALQRLVCGGSAPAPEMMRWYLDQLGVEFIQVWGMTETNPLGSMSVRRGKFSDLAKSVDETFKNVLKAGLPNPGVEVRIAQFDDLSRDAPCGQTGELLVRGPWVIQEYFQVDASDKFFQGWLITGDVAKIDDEGFIIISDRSKDVIKSGGEWISSIDMENSLTSLPGVSVAAVVGVPHPRWDERPVAVVTLHPGASKDNLLERARQHLSKAFAKFQLPDDVLVWDAIPLTSTGKIDKKVIRARLEEQKYIVPTAQLSKL</sequence>
<evidence type="ECO:0000259" key="1">
    <source>
        <dbReference type="Pfam" id="PF00501"/>
    </source>
</evidence>
<evidence type="ECO:0000259" key="2">
    <source>
        <dbReference type="Pfam" id="PF13193"/>
    </source>
</evidence>
<dbReference type="InterPro" id="IPR050237">
    <property type="entry name" value="ATP-dep_AMP-bd_enzyme"/>
</dbReference>
<keyword evidence="4" id="KW-1185">Reference proteome</keyword>
<dbReference type="OrthoDB" id="10253869at2759"/>
<dbReference type="Pfam" id="PF13193">
    <property type="entry name" value="AMP-binding_C"/>
    <property type="match status" value="1"/>
</dbReference>
<evidence type="ECO:0000313" key="4">
    <source>
        <dbReference type="Proteomes" id="UP000601435"/>
    </source>
</evidence>
<feature type="domain" description="AMP-binding enzyme C-terminal" evidence="2">
    <location>
        <begin position="456"/>
        <end position="532"/>
    </location>
</feature>
<dbReference type="PROSITE" id="PS00455">
    <property type="entry name" value="AMP_BINDING"/>
    <property type="match status" value="1"/>
</dbReference>
<dbReference type="SUPFAM" id="SSF56801">
    <property type="entry name" value="Acetyl-CoA synthetase-like"/>
    <property type="match status" value="1"/>
</dbReference>
<dbReference type="NCBIfam" id="NF004837">
    <property type="entry name" value="PRK06187.1"/>
    <property type="match status" value="1"/>
</dbReference>
<accession>A0A812MH25</accession>
<dbReference type="InterPro" id="IPR042099">
    <property type="entry name" value="ANL_N_sf"/>
</dbReference>
<dbReference type="InterPro" id="IPR025110">
    <property type="entry name" value="AMP-bd_C"/>
</dbReference>
<dbReference type="InterPro" id="IPR000873">
    <property type="entry name" value="AMP-dep_synth/lig_dom"/>
</dbReference>
<comment type="caution">
    <text evidence="3">The sequence shown here is derived from an EMBL/GenBank/DDBJ whole genome shotgun (WGS) entry which is preliminary data.</text>
</comment>
<name>A0A812MH25_9DINO</name>
<protein>
    <submittedName>
        <fullName evidence="3">DmdB protein</fullName>
    </submittedName>
</protein>
<dbReference type="Proteomes" id="UP000601435">
    <property type="component" value="Unassembled WGS sequence"/>
</dbReference>
<dbReference type="InterPro" id="IPR045851">
    <property type="entry name" value="AMP-bd_C_sf"/>
</dbReference>
<dbReference type="Gene3D" id="3.40.50.12780">
    <property type="entry name" value="N-terminal domain of ligase-like"/>
    <property type="match status" value="1"/>
</dbReference>
<proteinExistence type="predicted"/>
<gene>
    <name evidence="3" type="primary">dmdB</name>
    <name evidence="3" type="ORF">SNEC2469_LOCUS5764</name>
</gene>
<feature type="domain" description="AMP-dependent synthetase/ligase" evidence="1">
    <location>
        <begin position="13"/>
        <end position="407"/>
    </location>
</feature>
<reference evidence="3" key="1">
    <citation type="submission" date="2021-02" db="EMBL/GenBank/DDBJ databases">
        <authorList>
            <person name="Dougan E. K."/>
            <person name="Rhodes N."/>
            <person name="Thang M."/>
            <person name="Chan C."/>
        </authorList>
    </citation>
    <scope>NUCLEOTIDE SEQUENCE</scope>
</reference>
<dbReference type="Gene3D" id="3.30.300.30">
    <property type="match status" value="1"/>
</dbReference>